<dbReference type="InterPro" id="IPR011335">
    <property type="entry name" value="Restrct_endonuc-II-like"/>
</dbReference>
<dbReference type="Gene3D" id="3.90.320.10">
    <property type="match status" value="1"/>
</dbReference>
<keyword evidence="6" id="KW-0238">DNA-binding</keyword>
<dbReference type="Proteomes" id="UP000001917">
    <property type="component" value="Chromosome"/>
</dbReference>
<dbReference type="GO" id="GO:0005524">
    <property type="term" value="F:ATP binding"/>
    <property type="evidence" value="ECO:0007669"/>
    <property type="project" value="UniProtKB-KW"/>
</dbReference>
<sequence length="309" mass="35762">MEVLTHSRIAMRQVCPQKEHYHYVERLRPREVAWALSVGSAWHKGLEVWQRGEADEDGAVAAGLATLDWIRPENDEEAYKLQLERIRTEVMIRFAIRHFRPRNLVAVEREFQLPIVNPATGRKSRKYLLGGKIDGVCEDEQGKLWILENKTTASIEQFKQSYGMSQQLTLYVYAAARIFDRPIAGAVVRSVQKSRMEPKHRNGEMVETWEDFRDRLMAEYEENPAKYLSEDEVLRSSEQVKQLEAELWMECLERNWQARSGVIRHNTSNCHQYGGCPFLPLCLGVEGARESMFFVSSTTHDELSLNETA</sequence>
<dbReference type="eggNOG" id="COG2887">
    <property type="taxonomic scope" value="Bacteria"/>
</dbReference>
<evidence type="ECO:0000259" key="8">
    <source>
        <dbReference type="Pfam" id="PF12705"/>
    </source>
</evidence>
<protein>
    <recommendedName>
        <fullName evidence="8">PD-(D/E)XK endonuclease-like domain-containing protein</fullName>
    </recommendedName>
</protein>
<evidence type="ECO:0000256" key="6">
    <source>
        <dbReference type="ARBA" id="ARBA00023125"/>
    </source>
</evidence>
<evidence type="ECO:0000256" key="7">
    <source>
        <dbReference type="ARBA" id="ARBA00023204"/>
    </source>
</evidence>
<dbReference type="RefSeq" id="WP_012809900.1">
    <property type="nucleotide sequence ID" value="NC_013205.1"/>
</dbReference>
<dbReference type="InterPro" id="IPR038726">
    <property type="entry name" value="PDDEXK_AddAB-type"/>
</dbReference>
<dbReference type="EMBL" id="CP001727">
    <property type="protein sequence ID" value="ACV57534.1"/>
    <property type="molecule type" value="Genomic_DNA"/>
</dbReference>
<evidence type="ECO:0000256" key="4">
    <source>
        <dbReference type="ARBA" id="ARBA00022806"/>
    </source>
</evidence>
<organism evidence="9 10">
    <name type="scientific">Alicyclobacillus acidocaldarius subsp. acidocaldarius (strain ATCC 27009 / DSM 446 / BCRC 14685 / JCM 5260 / KCTC 1825 / NBRC 15652 / NCIMB 11725 / NRRL B-14509 / 104-IA)</name>
    <name type="common">Bacillus acidocaldarius</name>
    <dbReference type="NCBI Taxonomy" id="521098"/>
    <lineage>
        <taxon>Bacteria</taxon>
        <taxon>Bacillati</taxon>
        <taxon>Bacillota</taxon>
        <taxon>Bacilli</taxon>
        <taxon>Bacillales</taxon>
        <taxon>Alicyclobacillaceae</taxon>
        <taxon>Alicyclobacillus</taxon>
    </lineage>
</organism>
<keyword evidence="2" id="KW-0227">DNA damage</keyword>
<feature type="domain" description="PD-(D/E)XK endonuclease-like" evidence="8">
    <location>
        <begin position="4"/>
        <end position="282"/>
    </location>
</feature>
<name>C8WSA0_ALIAD</name>
<dbReference type="HOGENOM" id="CLU_820678_0_0_9"/>
<dbReference type="AlphaFoldDB" id="C8WSA0"/>
<gene>
    <name evidence="9" type="ordered locus">Aaci_0476</name>
</gene>
<dbReference type="GO" id="GO:0016787">
    <property type="term" value="F:hydrolase activity"/>
    <property type="evidence" value="ECO:0007669"/>
    <property type="project" value="UniProtKB-KW"/>
</dbReference>
<proteinExistence type="predicted"/>
<accession>C8WSA0</accession>
<dbReference type="GO" id="GO:0003677">
    <property type="term" value="F:DNA binding"/>
    <property type="evidence" value="ECO:0007669"/>
    <property type="project" value="UniProtKB-KW"/>
</dbReference>
<keyword evidence="1" id="KW-0547">Nucleotide-binding</keyword>
<reference evidence="10" key="1">
    <citation type="submission" date="2009-09" db="EMBL/GenBank/DDBJ databases">
        <title>The complete chromosome of Alicyclobacillus acidocaldarius subsp. acidocaldarius DSM 446.</title>
        <authorList>
            <consortium name="US DOE Joint Genome Institute (JGI-PGF)"/>
            <person name="Lucas S."/>
            <person name="Copeland A."/>
            <person name="Lapidus A."/>
            <person name="Glavina del Rio T."/>
            <person name="Dalin E."/>
            <person name="Tice H."/>
            <person name="Bruce D."/>
            <person name="Goodwin L."/>
            <person name="Pitluck S."/>
            <person name="Kyrpides N."/>
            <person name="Mavromatis K."/>
            <person name="Ivanova N."/>
            <person name="Ovchinnikova G."/>
            <person name="Chertkov O."/>
            <person name="Sims D."/>
            <person name="Brettin T."/>
            <person name="Detter J.C."/>
            <person name="Han C."/>
            <person name="Larimer F."/>
            <person name="Land M."/>
            <person name="Hauser L."/>
            <person name="Markowitz V."/>
            <person name="Cheng J.-F."/>
            <person name="Hugenholtz P."/>
            <person name="Woyke T."/>
            <person name="Wu D."/>
            <person name="Pukall R."/>
            <person name="Klenk H.-P."/>
            <person name="Eisen J.A."/>
        </authorList>
    </citation>
    <scope>NUCLEOTIDE SEQUENCE [LARGE SCALE GENOMIC DNA]</scope>
    <source>
        <strain evidence="10">ATCC 27009 / DSM 446 / BCRC 14685 / JCM 5260 / KCTC 1825 / NBRC 15652 / NCIMB 11725 / NRRL B-14509 / 104-IA</strain>
    </source>
</reference>
<evidence type="ECO:0000313" key="9">
    <source>
        <dbReference type="EMBL" id="ACV57534.1"/>
    </source>
</evidence>
<reference evidence="9 10" key="2">
    <citation type="journal article" date="2010" name="Stand. Genomic Sci.">
        <title>Complete genome sequence of Alicyclobacillus acidocaldarius type strain (104-IA).</title>
        <authorList>
            <person name="Mavromatis K."/>
            <person name="Sikorski J."/>
            <person name="Lapidus A."/>
            <person name="Glavina Del Rio T."/>
            <person name="Copeland A."/>
            <person name="Tice H."/>
            <person name="Cheng J.F."/>
            <person name="Lucas S."/>
            <person name="Chen F."/>
            <person name="Nolan M."/>
            <person name="Bruce D."/>
            <person name="Goodwin L."/>
            <person name="Pitluck S."/>
            <person name="Ivanova N."/>
            <person name="Ovchinnikova G."/>
            <person name="Pati A."/>
            <person name="Chen A."/>
            <person name="Palaniappan K."/>
            <person name="Land M."/>
            <person name="Hauser L."/>
            <person name="Chang Y.J."/>
            <person name="Jeffries C.D."/>
            <person name="Chain P."/>
            <person name="Meincke L."/>
            <person name="Sims D."/>
            <person name="Chertkov O."/>
            <person name="Han C."/>
            <person name="Brettin T."/>
            <person name="Detter J.C."/>
            <person name="Wahrenburg C."/>
            <person name="Rohde M."/>
            <person name="Pukall R."/>
            <person name="Goker M."/>
            <person name="Bristow J."/>
            <person name="Eisen J.A."/>
            <person name="Markowitz V."/>
            <person name="Hugenholtz P."/>
            <person name="Klenk H.P."/>
            <person name="Kyrpides N.C."/>
        </authorList>
    </citation>
    <scope>NUCLEOTIDE SEQUENCE [LARGE SCALE GENOMIC DNA]</scope>
    <source>
        <strain evidence="10">ATCC 27009 / DSM 446 / BCRC 14685 / JCM 5260 / KCTC 1825 / NBRC 15652 / NCIMB 11725 / NRRL B-14509 / 104-IA</strain>
    </source>
</reference>
<keyword evidence="7" id="KW-0234">DNA repair</keyword>
<dbReference type="KEGG" id="aac:Aaci_0476"/>
<evidence type="ECO:0000256" key="2">
    <source>
        <dbReference type="ARBA" id="ARBA00022763"/>
    </source>
</evidence>
<keyword evidence="5" id="KW-0067">ATP-binding</keyword>
<evidence type="ECO:0000313" key="10">
    <source>
        <dbReference type="Proteomes" id="UP000001917"/>
    </source>
</evidence>
<dbReference type="InterPro" id="IPR011604">
    <property type="entry name" value="PDDEXK-like_dom_sf"/>
</dbReference>
<evidence type="ECO:0000256" key="1">
    <source>
        <dbReference type="ARBA" id="ARBA00022741"/>
    </source>
</evidence>
<keyword evidence="3" id="KW-0378">Hydrolase</keyword>
<dbReference type="STRING" id="521098.Aaci_0476"/>
<keyword evidence="10" id="KW-1185">Reference proteome</keyword>
<dbReference type="SUPFAM" id="SSF52980">
    <property type="entry name" value="Restriction endonuclease-like"/>
    <property type="match status" value="1"/>
</dbReference>
<evidence type="ECO:0000256" key="5">
    <source>
        <dbReference type="ARBA" id="ARBA00022840"/>
    </source>
</evidence>
<dbReference type="Pfam" id="PF12705">
    <property type="entry name" value="PDDEXK_1"/>
    <property type="match status" value="1"/>
</dbReference>
<dbReference type="GO" id="GO:0004386">
    <property type="term" value="F:helicase activity"/>
    <property type="evidence" value="ECO:0007669"/>
    <property type="project" value="UniProtKB-KW"/>
</dbReference>
<dbReference type="GO" id="GO:0006281">
    <property type="term" value="P:DNA repair"/>
    <property type="evidence" value="ECO:0007669"/>
    <property type="project" value="UniProtKB-KW"/>
</dbReference>
<keyword evidence="4" id="KW-0347">Helicase</keyword>
<evidence type="ECO:0000256" key="3">
    <source>
        <dbReference type="ARBA" id="ARBA00022801"/>
    </source>
</evidence>